<accession>A0A8J2I6Q8</accession>
<dbReference type="InterPro" id="IPR029058">
    <property type="entry name" value="AB_hydrolase_fold"/>
</dbReference>
<feature type="chain" id="PRO_5035253481" description="LysM domain-containing protein" evidence="1">
    <location>
        <begin position="19"/>
        <end position="396"/>
    </location>
</feature>
<dbReference type="PROSITE" id="PS51782">
    <property type="entry name" value="LYSM"/>
    <property type="match status" value="1"/>
</dbReference>
<evidence type="ECO:0000313" key="3">
    <source>
        <dbReference type="EMBL" id="CAG5178182.1"/>
    </source>
</evidence>
<dbReference type="OrthoDB" id="2141514at2759"/>
<dbReference type="Gene3D" id="3.10.350.10">
    <property type="entry name" value="LysM domain"/>
    <property type="match status" value="1"/>
</dbReference>
<dbReference type="GeneID" id="67020697"/>
<dbReference type="PANTHER" id="PTHR33428:SF14">
    <property type="entry name" value="CARBOXYLESTERASE TYPE B DOMAIN-CONTAINING PROTEIN"/>
    <property type="match status" value="1"/>
</dbReference>
<organism evidence="3 4">
    <name type="scientific">Alternaria atra</name>
    <dbReference type="NCBI Taxonomy" id="119953"/>
    <lineage>
        <taxon>Eukaryota</taxon>
        <taxon>Fungi</taxon>
        <taxon>Dikarya</taxon>
        <taxon>Ascomycota</taxon>
        <taxon>Pezizomycotina</taxon>
        <taxon>Dothideomycetes</taxon>
        <taxon>Pleosporomycetidae</taxon>
        <taxon>Pleosporales</taxon>
        <taxon>Pleosporineae</taxon>
        <taxon>Pleosporaceae</taxon>
        <taxon>Alternaria</taxon>
        <taxon>Alternaria sect. Ulocladioides</taxon>
    </lineage>
</organism>
<dbReference type="InterPro" id="IPR018392">
    <property type="entry name" value="LysM"/>
</dbReference>
<dbReference type="EMBL" id="CAJRGZ010000023">
    <property type="protein sequence ID" value="CAG5178182.1"/>
    <property type="molecule type" value="Genomic_DNA"/>
</dbReference>
<dbReference type="AlphaFoldDB" id="A0A8J2I6Q8"/>
<dbReference type="Proteomes" id="UP000676310">
    <property type="component" value="Unassembled WGS sequence"/>
</dbReference>
<name>A0A8J2I6Q8_9PLEO</name>
<keyword evidence="4" id="KW-1185">Reference proteome</keyword>
<sequence>MIALFVLSLALLPLLSGAYQVDPPTTTSPDTIVDCTWWHVAVANDTCASISTDWYITEAQLTTYNPSLVDGCKLILGNSYCIEQNWGIPPTPSPTSSFVTSTSQTPTPTPTTLLEICEAEAAMKYTFTLAIAAVILDTSVASPLNVEARQQGSGAGPYAPGTYKTDNSLQGHTIYYPTKNTGSEKLPVLVWGNGACSTDGRSNSALLQNIASYGFLAIAEGGPNGGGSSNAQTMKQAIDWVTNNAGKGAYANVDASKIMAAGFSCGGVEAIDNIWDSRVDTIGVISSGLLSNTSAARDWRKPVLFVLGGSGDIAFQNGERDFKNLAAGVPSWKGNIPVGHGGTLGDADGGRFGKAILNWMLWTMKGNAQAASYFTSGYQADGYQVQTHDLNLLKPF</sequence>
<feature type="domain" description="LysM" evidence="2">
    <location>
        <begin position="37"/>
        <end position="82"/>
    </location>
</feature>
<feature type="signal peptide" evidence="1">
    <location>
        <begin position="1"/>
        <end position="18"/>
    </location>
</feature>
<dbReference type="CDD" id="cd00118">
    <property type="entry name" value="LysM"/>
    <property type="match status" value="1"/>
</dbReference>
<keyword evidence="1" id="KW-0732">Signal</keyword>
<protein>
    <recommendedName>
        <fullName evidence="2">LysM domain-containing protein</fullName>
    </recommendedName>
</protein>
<evidence type="ECO:0000313" key="4">
    <source>
        <dbReference type="Proteomes" id="UP000676310"/>
    </source>
</evidence>
<proteinExistence type="predicted"/>
<dbReference type="PANTHER" id="PTHR33428">
    <property type="entry name" value="CHLOROPHYLLASE-2, CHLOROPLASTIC"/>
    <property type="match status" value="1"/>
</dbReference>
<evidence type="ECO:0000259" key="2">
    <source>
        <dbReference type="PROSITE" id="PS51782"/>
    </source>
</evidence>
<dbReference type="InterPro" id="IPR036779">
    <property type="entry name" value="LysM_dom_sf"/>
</dbReference>
<comment type="caution">
    <text evidence="3">The sequence shown here is derived from an EMBL/GenBank/DDBJ whole genome shotgun (WGS) entry which is preliminary data.</text>
</comment>
<gene>
    <name evidence="3" type="ORF">ALTATR162_LOCUS8572</name>
</gene>
<dbReference type="Gene3D" id="3.40.50.1820">
    <property type="entry name" value="alpha/beta hydrolase"/>
    <property type="match status" value="1"/>
</dbReference>
<dbReference type="SUPFAM" id="SSF53474">
    <property type="entry name" value="alpha/beta-Hydrolases"/>
    <property type="match status" value="1"/>
</dbReference>
<reference evidence="3" key="1">
    <citation type="submission" date="2021-05" db="EMBL/GenBank/DDBJ databases">
        <authorList>
            <person name="Stam R."/>
        </authorList>
    </citation>
    <scope>NUCLEOTIDE SEQUENCE</scope>
    <source>
        <strain evidence="3">CS162</strain>
    </source>
</reference>
<dbReference type="RefSeq" id="XP_043172140.1">
    <property type="nucleotide sequence ID" value="XM_043316205.1"/>
</dbReference>
<evidence type="ECO:0000256" key="1">
    <source>
        <dbReference type="SAM" id="SignalP"/>
    </source>
</evidence>